<name>A0A453JTB7_AEGTS</name>
<reference evidence="2" key="3">
    <citation type="journal article" date="2017" name="Nature">
        <title>Genome sequence of the progenitor of the wheat D genome Aegilops tauschii.</title>
        <authorList>
            <person name="Luo M.C."/>
            <person name="Gu Y.Q."/>
            <person name="Puiu D."/>
            <person name="Wang H."/>
            <person name="Twardziok S.O."/>
            <person name="Deal K.R."/>
            <person name="Huo N."/>
            <person name="Zhu T."/>
            <person name="Wang L."/>
            <person name="Wang Y."/>
            <person name="McGuire P.E."/>
            <person name="Liu S."/>
            <person name="Long H."/>
            <person name="Ramasamy R.K."/>
            <person name="Rodriguez J.C."/>
            <person name="Van S.L."/>
            <person name="Yuan L."/>
            <person name="Wang Z."/>
            <person name="Xia Z."/>
            <person name="Xiao L."/>
            <person name="Anderson O.D."/>
            <person name="Ouyang S."/>
            <person name="Liang Y."/>
            <person name="Zimin A.V."/>
            <person name="Pertea G."/>
            <person name="Qi P."/>
            <person name="Bennetzen J.L."/>
            <person name="Dai X."/>
            <person name="Dawson M.W."/>
            <person name="Muller H.G."/>
            <person name="Kugler K."/>
            <person name="Rivarola-Duarte L."/>
            <person name="Spannagl M."/>
            <person name="Mayer K.F.X."/>
            <person name="Lu F.H."/>
            <person name="Bevan M.W."/>
            <person name="Leroy P."/>
            <person name="Li P."/>
            <person name="You F.M."/>
            <person name="Sun Q."/>
            <person name="Liu Z."/>
            <person name="Lyons E."/>
            <person name="Wicker T."/>
            <person name="Salzberg S.L."/>
            <person name="Devos K.M."/>
            <person name="Dvorak J."/>
        </authorList>
    </citation>
    <scope>NUCLEOTIDE SEQUENCE [LARGE SCALE GENOMIC DNA]</scope>
    <source>
        <strain evidence="2">cv. AL8/78</strain>
    </source>
</reference>
<dbReference type="EnsemblPlants" id="AET5Gv20181400.40">
    <property type="protein sequence ID" value="AET5Gv20181400.40"/>
    <property type="gene ID" value="AET5Gv20181400"/>
</dbReference>
<reference evidence="3" key="2">
    <citation type="journal article" date="2017" name="Nat. Plants">
        <title>The Aegilops tauschii genome reveals multiple impacts of transposons.</title>
        <authorList>
            <person name="Zhao G."/>
            <person name="Zou C."/>
            <person name="Li K."/>
            <person name="Wang K."/>
            <person name="Li T."/>
            <person name="Gao L."/>
            <person name="Zhang X."/>
            <person name="Wang H."/>
            <person name="Yang Z."/>
            <person name="Liu X."/>
            <person name="Jiang W."/>
            <person name="Mao L."/>
            <person name="Kong X."/>
            <person name="Jiao Y."/>
            <person name="Jia J."/>
        </authorList>
    </citation>
    <scope>NUCLEOTIDE SEQUENCE [LARGE SCALE GENOMIC DNA]</scope>
    <source>
        <strain evidence="3">cv. AL8/78</strain>
    </source>
</reference>
<accession>A0A453JTB7</accession>
<reference evidence="2" key="4">
    <citation type="submission" date="2019-03" db="UniProtKB">
        <authorList>
            <consortium name="EnsemblPlants"/>
        </authorList>
    </citation>
    <scope>IDENTIFICATION</scope>
</reference>
<dbReference type="Proteomes" id="UP000015105">
    <property type="component" value="Chromosome 5D"/>
</dbReference>
<sequence length="2078" mass="231079">MGLADAARSRLLAALRPWLAADPAELRVELGPLRSRVVARGLQLGAAALSAPDSFPARVDRAAVAEVELAVSPWGAPALAAVLRGVDVSLTLREPAPRKQRPGMKEWVSKEKKRVIASIDPQGEILHEMIEGLVSSLEDKFTSGFASVLLNCSQVRIDDITIQVRYLDDSHVVVLRATDLQLGPELVSRSSLFRGLVGSSISSIKKNHLLVKCNDFEFVMKENDCTDCTASFTGLSACARLDNLQLAAFSIHVPSACCKISPKAIPSLMVILDITSQKEHYRTRSGRELWQIAMQKLDSPIVGRRFSLSKALSCATFWQHYVHAYVLLLSLVGYPSDKVIKKNCGRVSRNRKMLGAIRDHWVIVLELEEKVPVEAIARARRAARSKLAISQQQNKQESSKTFLVSSIMKILSPFLYLWRLVVFAFWSVLRARDSGNKTCRSRAHIFPGFSHDSDMEFQLGIHLGELSVILLPIADHSIGMKKLNNGSKSYHSGLPSIHLVIKSSCLLYSAGCITQSLFFVAGELKVFLAGVPKLSRADNSNTLARNSSFKTAEFAEDTDSKMILWSDSASMHPFSEKQSDEFPHSDGSSTAVLWSGMEKLWREWMLISNLYNESGVIHHEKPSVIFEVKSYVVDPYQNISGFQQCRFTVGKLNLDLDYQCASSTYMLHRQFMHYKHLKELNRNIPDLHIPAASITPASGVLDKLRSFTQIMNIVMSDAIPENTLQIEALIAGPSIRLSFDKNNLLQNCKNKYVPLFSRMNSRTSCIVLSLAYVECAMWPASLSTPPRSNSHVKESHSTFCMKEVQEPAYPATESSARHVYPENVVLDAYFKLANLTLLIDNLETNHQCHVFGPMSANFQLSTGRKYVHSFFADRNVLSMNLGGGIVGCIALFYMDELFTVCQLIESMHLVALNSDLVNVKYSQDFIGRLASFCNKNVVGSTRDLGIDRIAQEESIDSHTELMVEVELELEPTYIIFSTSRGGLFPNPAVFVNNTINYISSSPIFEGITTQELHDMLALGVGFCIRSSSLKLLLGGQCTDILVSLSGIQSVVFENQVEYTTMLSSLPYNKNQFIITECTFHLRAGPTKGSLTIEKMEDESSSGRVSDSLGICYSTEIEFTEVYIGDYRVHNYLTEVNQPSRQKISLLIDDNLQIFKCKIQGGLIFLETIFLAKLVFCCKIYFWLLMDLPVWATPNLAKDSVTSVSAKSDPNVINSYTQGEVSPVSLGVRSQSEESHLNAIKCVDIDLSRISITLSVADESGTYQGLTLEVDASFQLLNFGMKILFEVKCLSVSTISSMPKSAHEQLRDVPAPRFRSRKSTVLTSQSEIQEYPPFIEADNGVTHDRDAPASSTSTLESSTGNTLEFSSHKSYILSHFSTSLKIEKKQLDKDSNLMCLSGDWCGNGFVSGLEMISSLLAPFHGMLSSTATQKEIQIGDTTQQEQLDNIDCTIPDGAIVAIRDLDQQMYVSVKNIGMKYQVVGAYHYSLAGEHALFKVKHHKRWRSDTPYISLLSLCAKTDEGKELALSFSQGSDLVEISSFVDKPCSLWSMFPLGFDSFEDDEDDGNSCKVISSSSYHLVNKKNNYGIAFVDGLLEFVKKPGNPFKLKILDESLFSDVARLIVPNMNLDGNSYLDVEDELPSAAMDRLETVASSQHITISIDKIVFTITHEVFDTGDVFPLVQNCINDIRVVTQIYPSKIRILSSFKVSGQYFDARKNMWNFVFDDNRTHDQSLVSISLFKEGAFSTAPINIPLHESGIFAWRTVASSLKDSRRFSGPFVVVKVSQNSVRPQNENEEAAVVTVRSGDMVDESTGVLDAMNLSGGSKKALMSLALGKPEMSEHSNLSHATLFQWSEDITGEKAVRISGVIEKLNYNIRKAFSIDSMKSSFSSLSCPVSVDGQHVTDLYFLIHTLGRDVPLQPTNGTRVSGRSASVALQLQREIFIYPTVQVYNFLQTDIHVLLTDSKPVTLISYGSKSKAANSGDWAKRMQKQTARAQFLDLELEFVPGKFHSSLRLLRQEKGLLEVALFTRYTLQNTSDYPLLCTASGQKPLPAYVMLSLKLEKTILIFLHRMVVFCPQCQ</sequence>
<dbReference type="Gramene" id="AET5Gv20181400.40">
    <property type="protein sequence ID" value="AET5Gv20181400.40"/>
    <property type="gene ID" value="AET5Gv20181400"/>
</dbReference>
<feature type="compositionally biased region" description="Polar residues" evidence="1">
    <location>
        <begin position="1348"/>
        <end position="1359"/>
    </location>
</feature>
<keyword evidence="3" id="KW-1185">Reference proteome</keyword>
<protein>
    <recommendedName>
        <fullName evidence="4">Vacuolar protein sorting-associated protein 13 VPS13 adaptor binding domain-containing protein</fullName>
    </recommendedName>
</protein>
<evidence type="ECO:0000313" key="2">
    <source>
        <dbReference type="EnsemblPlants" id="AET5Gv20181400.40"/>
    </source>
</evidence>
<evidence type="ECO:0000313" key="3">
    <source>
        <dbReference type="Proteomes" id="UP000015105"/>
    </source>
</evidence>
<reference evidence="2" key="5">
    <citation type="journal article" date="2021" name="G3 (Bethesda)">
        <title>Aegilops tauschii genome assembly Aet v5.0 features greater sequence contiguity and improved annotation.</title>
        <authorList>
            <person name="Wang L."/>
            <person name="Zhu T."/>
            <person name="Rodriguez J.C."/>
            <person name="Deal K.R."/>
            <person name="Dubcovsky J."/>
            <person name="McGuire P.E."/>
            <person name="Lux T."/>
            <person name="Spannagl M."/>
            <person name="Mayer K.F.X."/>
            <person name="Baldrich P."/>
            <person name="Meyers B.C."/>
            <person name="Huo N."/>
            <person name="Gu Y.Q."/>
            <person name="Zhou H."/>
            <person name="Devos K.M."/>
            <person name="Bennetzen J.L."/>
            <person name="Unver T."/>
            <person name="Budak H."/>
            <person name="Gulick P.J."/>
            <person name="Galiba G."/>
            <person name="Kalapos B."/>
            <person name="Nelson D.R."/>
            <person name="Li P."/>
            <person name="You F.M."/>
            <person name="Luo M.C."/>
            <person name="Dvorak J."/>
        </authorList>
    </citation>
    <scope>NUCLEOTIDE SEQUENCE [LARGE SCALE GENOMIC DNA]</scope>
    <source>
        <strain evidence="2">cv. AL8/78</strain>
    </source>
</reference>
<evidence type="ECO:0008006" key="4">
    <source>
        <dbReference type="Google" id="ProtNLM"/>
    </source>
</evidence>
<feature type="region of interest" description="Disordered" evidence="1">
    <location>
        <begin position="1336"/>
        <end position="1359"/>
    </location>
</feature>
<proteinExistence type="predicted"/>
<reference evidence="3" key="1">
    <citation type="journal article" date="2014" name="Science">
        <title>Ancient hybridizations among the ancestral genomes of bread wheat.</title>
        <authorList>
            <consortium name="International Wheat Genome Sequencing Consortium,"/>
            <person name="Marcussen T."/>
            <person name="Sandve S.R."/>
            <person name="Heier L."/>
            <person name="Spannagl M."/>
            <person name="Pfeifer M."/>
            <person name="Jakobsen K.S."/>
            <person name="Wulff B.B."/>
            <person name="Steuernagel B."/>
            <person name="Mayer K.F."/>
            <person name="Olsen O.A."/>
        </authorList>
    </citation>
    <scope>NUCLEOTIDE SEQUENCE [LARGE SCALE GENOMIC DNA]</scope>
    <source>
        <strain evidence="3">cv. AL8/78</strain>
    </source>
</reference>
<organism evidence="2 3">
    <name type="scientific">Aegilops tauschii subsp. strangulata</name>
    <name type="common">Goatgrass</name>
    <dbReference type="NCBI Taxonomy" id="200361"/>
    <lineage>
        <taxon>Eukaryota</taxon>
        <taxon>Viridiplantae</taxon>
        <taxon>Streptophyta</taxon>
        <taxon>Embryophyta</taxon>
        <taxon>Tracheophyta</taxon>
        <taxon>Spermatophyta</taxon>
        <taxon>Magnoliopsida</taxon>
        <taxon>Liliopsida</taxon>
        <taxon>Poales</taxon>
        <taxon>Poaceae</taxon>
        <taxon>BOP clade</taxon>
        <taxon>Pooideae</taxon>
        <taxon>Triticodae</taxon>
        <taxon>Triticeae</taxon>
        <taxon>Triticinae</taxon>
        <taxon>Aegilops</taxon>
    </lineage>
</organism>
<evidence type="ECO:0000256" key="1">
    <source>
        <dbReference type="SAM" id="MobiDB-lite"/>
    </source>
</evidence>